<evidence type="ECO:0000313" key="4">
    <source>
        <dbReference type="WBParaSite" id="MBELARI_LOCUS1517.2"/>
    </source>
</evidence>
<feature type="compositionally biased region" description="Basic and acidic residues" evidence="2">
    <location>
        <begin position="1182"/>
        <end position="1198"/>
    </location>
</feature>
<feature type="compositionally biased region" description="Basic and acidic residues" evidence="2">
    <location>
        <begin position="52"/>
        <end position="67"/>
    </location>
</feature>
<keyword evidence="3" id="KW-1185">Reference proteome</keyword>
<keyword evidence="1" id="KW-0175">Coiled coil</keyword>
<dbReference type="InterPro" id="IPR051640">
    <property type="entry name" value="GRB10-interact_GYF"/>
</dbReference>
<feature type="compositionally biased region" description="Polar residues" evidence="2">
    <location>
        <begin position="158"/>
        <end position="178"/>
    </location>
</feature>
<feature type="region of interest" description="Disordered" evidence="2">
    <location>
        <begin position="1162"/>
        <end position="1198"/>
    </location>
</feature>
<evidence type="ECO:0000313" key="3">
    <source>
        <dbReference type="Proteomes" id="UP000887575"/>
    </source>
</evidence>
<feature type="compositionally biased region" description="Basic and acidic residues" evidence="2">
    <location>
        <begin position="94"/>
        <end position="105"/>
    </location>
</feature>
<feature type="region of interest" description="Disordered" evidence="2">
    <location>
        <begin position="157"/>
        <end position="232"/>
    </location>
</feature>
<proteinExistence type="predicted"/>
<evidence type="ECO:0000256" key="1">
    <source>
        <dbReference type="SAM" id="Coils"/>
    </source>
</evidence>
<protein>
    <submittedName>
        <fullName evidence="4">Uncharacterized protein</fullName>
    </submittedName>
</protein>
<dbReference type="WBParaSite" id="MBELARI_LOCUS1517.2">
    <property type="protein sequence ID" value="MBELARI_LOCUS1517.2"/>
    <property type="gene ID" value="MBELARI_LOCUS1517"/>
</dbReference>
<dbReference type="PANTHER" id="PTHR14445">
    <property type="entry name" value="GRB10 INTERACTING GYF PROTEIN"/>
    <property type="match status" value="1"/>
</dbReference>
<feature type="region of interest" description="Disordered" evidence="2">
    <location>
        <begin position="301"/>
        <end position="351"/>
    </location>
</feature>
<feature type="region of interest" description="Disordered" evidence="2">
    <location>
        <begin position="1"/>
        <end position="136"/>
    </location>
</feature>
<feature type="compositionally biased region" description="Low complexity" evidence="2">
    <location>
        <begin position="306"/>
        <end position="318"/>
    </location>
</feature>
<feature type="compositionally biased region" description="Polar residues" evidence="2">
    <location>
        <begin position="319"/>
        <end position="330"/>
    </location>
</feature>
<organism evidence="3 4">
    <name type="scientific">Mesorhabditis belari</name>
    <dbReference type="NCBI Taxonomy" id="2138241"/>
    <lineage>
        <taxon>Eukaryota</taxon>
        <taxon>Metazoa</taxon>
        <taxon>Ecdysozoa</taxon>
        <taxon>Nematoda</taxon>
        <taxon>Chromadorea</taxon>
        <taxon>Rhabditida</taxon>
        <taxon>Rhabditina</taxon>
        <taxon>Rhabditomorpha</taxon>
        <taxon>Rhabditoidea</taxon>
        <taxon>Rhabditidae</taxon>
        <taxon>Mesorhabditinae</taxon>
        <taxon>Mesorhabditis</taxon>
    </lineage>
</organism>
<feature type="compositionally biased region" description="Low complexity" evidence="2">
    <location>
        <begin position="1165"/>
        <end position="1181"/>
    </location>
</feature>
<accession>A0AAF3EMA2</accession>
<dbReference type="PANTHER" id="PTHR14445:SF36">
    <property type="entry name" value="FI03272P-RELATED"/>
    <property type="match status" value="1"/>
</dbReference>
<feature type="coiled-coil region" evidence="1">
    <location>
        <begin position="623"/>
        <end position="681"/>
    </location>
</feature>
<dbReference type="GO" id="GO:0005829">
    <property type="term" value="C:cytosol"/>
    <property type="evidence" value="ECO:0007669"/>
    <property type="project" value="TreeGrafter"/>
</dbReference>
<sequence length="1317" mass="150358">MDPAQKKGFFSRWFGAADSPSRQQVEQAHSTTQSAREDFIRHQDPDFATIEQYRRDLEALQERDADKMPNGQSLPPDRFQRIRDGSVPAGPRVHFSDEPRTRAESAHPPPQRRPYFPSDQRSAQAQRKKDLHSSSTALDEATADLLRLSAEPSPVLQRATQKLTKAASTSSVQRTIQTKDGGALRPGPIMTWDTNRTTDSEASEVEMLTSRGRTRGRADAPPPGQRQGHSEDDTLDLSEWSMTVTASDAIPFSHQSPPNGRSAFSKALPIQSGQQFAQSTTTQQTHENAHVIRIQPVQHAPPPLAQKQQQQQQQQQQQYGVSPQSGPSRDTSTDGRQAVRETEAVYEKQTKGPPVVRTTVEGKLRMEKIVGADLITVDSCVSSAWTVRDTVTHYKIKTTIGKRSLIVEEGQESKFRITLIENGETKAEREATLDVPEGQSKKDYLTEVSKKLLTDLNALDEERLTAVTHVEIEVIEDVTNILKTYVIGERADEFYEQVGDQVPAIETFHVEDHVDRTPSPLAVEKSEKIYVDRLEFEEGKLEPEKAEYHLEKEGIHYEGEGTMRRLQRHETEQGMDESVHRERCAHVFADCDLVKREDTSDFTVRYAVPLVHMITFALRHQRLRREERSRHEMEQKGKRFQEEITVRRAQRYETEEEQEERQEEKKEAVQLQQAVQQLLQNEQVQSSEGSMQLQSAGQQIVEQQDFERVIVEHGQKVLMSGGFEMEIQGQELKGDGLMKRQGRVFDSEDEEEVVEVIQKVQEAKQYKAKFIETEAEGGQYSMQQEGIELKGAKRIRKVQRFESDSSEEMNGGSPTLVDLMKKESHSVFELTIEIANETKQEVQVKRAERKKETINFMTSLSKFTCEQEEVTKVWSSKAKAKETYRARELGEEHAIAVIYLQKRPGLNDQSAEGIAKTPNRGSASFTGSAFQERSWSSTLSLSRGVKSEMAQSKVSEVQKSKVSSKMVEYGDAVESCAVVMKNTGTLHGQVHGELVEEVTDINTSSSTSSASCVEITKSLVLQNFRALLPLHGHACHTCPLVAVRSLGFHLSSRWESIEINDELLSQEVRLRRKEQRAEITVFYVLRRVWGNYQHALKKLRLAGWQSYEERWREEERLKAMQRQGFDEWRSRSETHSYATYESDEYVMDTASTHIVTEAQQKEMAQEPQITRIQQQLQQINKSKQEQEQEKENEQEHKEIKTRTIEMTQESKEIRSVYEESTLDAELRDASVLSETAMIRWTRSASEGPKKVRKLQQKLRLKLSKLPKLNKSQPSPPLSQNFFKNLEPKKLKNQVKLNTLRVWLKNSKVNKLQPSLPL</sequence>
<feature type="compositionally biased region" description="Basic and acidic residues" evidence="2">
    <location>
        <begin position="35"/>
        <end position="45"/>
    </location>
</feature>
<name>A0AAF3EMA2_9BILA</name>
<dbReference type="Proteomes" id="UP000887575">
    <property type="component" value="Unassembled WGS sequence"/>
</dbReference>
<feature type="compositionally biased region" description="Basic and acidic residues" evidence="2">
    <location>
        <begin position="331"/>
        <end position="350"/>
    </location>
</feature>
<evidence type="ECO:0000256" key="2">
    <source>
        <dbReference type="SAM" id="MobiDB-lite"/>
    </source>
</evidence>
<feature type="compositionally biased region" description="Polar residues" evidence="2">
    <location>
        <begin position="20"/>
        <end position="34"/>
    </location>
</feature>
<reference evidence="4" key="1">
    <citation type="submission" date="2024-02" db="UniProtKB">
        <authorList>
            <consortium name="WormBaseParasite"/>
        </authorList>
    </citation>
    <scope>IDENTIFICATION</scope>
</reference>